<evidence type="ECO:0000313" key="1">
    <source>
        <dbReference type="EMBL" id="RZG63584.1"/>
    </source>
</evidence>
<dbReference type="AlphaFoldDB" id="A0A4Q7ANR7"/>
<dbReference type="Proteomes" id="UP000293483">
    <property type="component" value="Unassembled WGS sequence"/>
</dbReference>
<dbReference type="EMBL" id="SGSU01000049">
    <property type="protein sequence ID" value="RZG63584.1"/>
    <property type="molecule type" value="Genomic_DNA"/>
</dbReference>
<reference evidence="1 2" key="1">
    <citation type="submission" date="2019-02" db="EMBL/GenBank/DDBJ databases">
        <title>The Batch Genome Submission of Acinetobacter spp. strains.</title>
        <authorList>
            <person name="Qin J."/>
            <person name="Hu Y."/>
            <person name="Ye H."/>
            <person name="Wei L."/>
            <person name="Feng Y."/>
            <person name="Zong Z."/>
        </authorList>
    </citation>
    <scope>NUCLEOTIDE SEQUENCE [LARGE SCALE GENOMIC DNA]</scope>
    <source>
        <strain evidence="1 2">WCHABo060081</strain>
    </source>
</reference>
<name>A0A4Q7ANR7_9GAMM</name>
<sequence length="93" mass="10287">MTDVTRYKTVDIEVEIDLSDVNEFISEASRSELEDIAQTLASRGVNCGLSVLDAATVIHLIERANQFGITDMLDELKREGERVGVFLKVGVTE</sequence>
<proteinExistence type="predicted"/>
<protein>
    <submittedName>
        <fullName evidence="1">Uncharacterized protein</fullName>
    </submittedName>
</protein>
<accession>A0A4Q7ANR7</accession>
<gene>
    <name evidence="1" type="ORF">EXE25_19105</name>
</gene>
<dbReference type="RefSeq" id="WP_130149008.1">
    <property type="nucleotide sequence ID" value="NZ_SGSU01000049.1"/>
</dbReference>
<comment type="caution">
    <text evidence="1">The sequence shown here is derived from an EMBL/GenBank/DDBJ whole genome shotgun (WGS) entry which is preliminary data.</text>
</comment>
<organism evidence="1 2">
    <name type="scientific">Acinetobacter bouvetii</name>
    <dbReference type="NCBI Taxonomy" id="202951"/>
    <lineage>
        <taxon>Bacteria</taxon>
        <taxon>Pseudomonadati</taxon>
        <taxon>Pseudomonadota</taxon>
        <taxon>Gammaproteobacteria</taxon>
        <taxon>Moraxellales</taxon>
        <taxon>Moraxellaceae</taxon>
        <taxon>Acinetobacter</taxon>
    </lineage>
</organism>
<evidence type="ECO:0000313" key="2">
    <source>
        <dbReference type="Proteomes" id="UP000293483"/>
    </source>
</evidence>